<name>A0AAV2T707_CALDB</name>
<evidence type="ECO:0000256" key="1">
    <source>
        <dbReference type="SAM" id="MobiDB-lite"/>
    </source>
</evidence>
<evidence type="ECO:0000313" key="2">
    <source>
        <dbReference type="EMBL" id="CAL5132520.1"/>
    </source>
</evidence>
<feature type="compositionally biased region" description="Basic and acidic residues" evidence="1">
    <location>
        <begin position="34"/>
        <end position="49"/>
    </location>
</feature>
<feature type="compositionally biased region" description="Basic and acidic residues" evidence="1">
    <location>
        <begin position="7"/>
        <end position="22"/>
    </location>
</feature>
<feature type="region of interest" description="Disordered" evidence="1">
    <location>
        <begin position="321"/>
        <end position="341"/>
    </location>
</feature>
<dbReference type="Proteomes" id="UP001497525">
    <property type="component" value="Unassembled WGS sequence"/>
</dbReference>
<feature type="region of interest" description="Disordered" evidence="1">
    <location>
        <begin position="1"/>
        <end position="69"/>
    </location>
</feature>
<accession>A0AAV2T707</accession>
<reference evidence="2" key="1">
    <citation type="submission" date="2024-06" db="EMBL/GenBank/DDBJ databases">
        <authorList>
            <person name="Liu X."/>
            <person name="Lenzi L."/>
            <person name="Haldenby T S."/>
            <person name="Uol C."/>
        </authorList>
    </citation>
    <scope>NUCLEOTIDE SEQUENCE</scope>
</reference>
<proteinExistence type="predicted"/>
<sequence>MECDQETTAHRQVREEPDKKPSVEPTENEVNDEVSEKNQTKKLAEKSDRPTLPGENTEERSSKPSVSCGNVEEVQPVVDPNFNSLEIRCSTALDIGADEGAVVLHENHLAETVNEHSEDNPCPGVTDEQAKLDRSSVMACDHTQESRCTYVHPQKNLPNDAPMSFSEDNNIPALTSHVVDIRCSELLAVTADGTSHSTVMEEDKRLTIHKPRLDFVHQNNGIPWSDTITGLKPTNSNDCDHTMKVKDRSEDAEEHNHGGGEGKKEELILTKLDKFKRERFEKAARRGAERKTAKEHICMENRPKVKRRLNDEVFSKNFARGGKGLFAEGPPDTITSNKLSKETVLVRRKRENKVVTDQPP</sequence>
<evidence type="ECO:0000313" key="3">
    <source>
        <dbReference type="Proteomes" id="UP001497525"/>
    </source>
</evidence>
<comment type="caution">
    <text evidence="2">The sequence shown here is derived from an EMBL/GenBank/DDBJ whole genome shotgun (WGS) entry which is preliminary data.</text>
</comment>
<organism evidence="2 3">
    <name type="scientific">Calicophoron daubneyi</name>
    <name type="common">Rumen fluke</name>
    <name type="synonym">Paramphistomum daubneyi</name>
    <dbReference type="NCBI Taxonomy" id="300641"/>
    <lineage>
        <taxon>Eukaryota</taxon>
        <taxon>Metazoa</taxon>
        <taxon>Spiralia</taxon>
        <taxon>Lophotrochozoa</taxon>
        <taxon>Platyhelminthes</taxon>
        <taxon>Trematoda</taxon>
        <taxon>Digenea</taxon>
        <taxon>Plagiorchiida</taxon>
        <taxon>Pronocephalata</taxon>
        <taxon>Paramphistomoidea</taxon>
        <taxon>Paramphistomidae</taxon>
        <taxon>Calicophoron</taxon>
    </lineage>
</organism>
<protein>
    <submittedName>
        <fullName evidence="2">Uncharacterized protein</fullName>
    </submittedName>
</protein>
<dbReference type="EMBL" id="CAXLJL010000126">
    <property type="protein sequence ID" value="CAL5132520.1"/>
    <property type="molecule type" value="Genomic_DNA"/>
</dbReference>
<dbReference type="AlphaFoldDB" id="A0AAV2T707"/>
<gene>
    <name evidence="2" type="ORF">CDAUBV1_LOCUS5369</name>
</gene>